<dbReference type="Proteomes" id="UP000604046">
    <property type="component" value="Unassembled WGS sequence"/>
</dbReference>
<evidence type="ECO:0000256" key="2">
    <source>
        <dbReference type="SAM" id="SignalP"/>
    </source>
</evidence>
<sequence>MPLASCATLSCVSLCACTCYLCTARTSGTSGHAACGSDDADRAGTAKASAYGCIGVPLPRLQNAKSTDGREEGETENPCSNNEAQVGSSVIVLRRRAKSDLDRFDECDEQEKPEKPKKARKKVVKK</sequence>
<feature type="signal peptide" evidence="2">
    <location>
        <begin position="1"/>
        <end position="24"/>
    </location>
</feature>
<keyword evidence="4" id="KW-1185">Reference proteome</keyword>
<accession>A0A812RQ39</accession>
<name>A0A812RQ39_9DINO</name>
<evidence type="ECO:0008006" key="5">
    <source>
        <dbReference type="Google" id="ProtNLM"/>
    </source>
</evidence>
<dbReference type="AlphaFoldDB" id="A0A812RQ39"/>
<feature type="region of interest" description="Disordered" evidence="1">
    <location>
        <begin position="59"/>
        <end position="88"/>
    </location>
</feature>
<evidence type="ECO:0000313" key="3">
    <source>
        <dbReference type="EMBL" id="CAE7447400.1"/>
    </source>
</evidence>
<organism evidence="3 4">
    <name type="scientific">Symbiodinium natans</name>
    <dbReference type="NCBI Taxonomy" id="878477"/>
    <lineage>
        <taxon>Eukaryota</taxon>
        <taxon>Sar</taxon>
        <taxon>Alveolata</taxon>
        <taxon>Dinophyceae</taxon>
        <taxon>Suessiales</taxon>
        <taxon>Symbiodiniaceae</taxon>
        <taxon>Symbiodinium</taxon>
    </lineage>
</organism>
<dbReference type="EMBL" id="CAJNDS010002357">
    <property type="protein sequence ID" value="CAE7447400.1"/>
    <property type="molecule type" value="Genomic_DNA"/>
</dbReference>
<evidence type="ECO:0000256" key="1">
    <source>
        <dbReference type="SAM" id="MobiDB-lite"/>
    </source>
</evidence>
<reference evidence="3" key="1">
    <citation type="submission" date="2021-02" db="EMBL/GenBank/DDBJ databases">
        <authorList>
            <person name="Dougan E. K."/>
            <person name="Rhodes N."/>
            <person name="Thang M."/>
            <person name="Chan C."/>
        </authorList>
    </citation>
    <scope>NUCLEOTIDE SEQUENCE</scope>
</reference>
<feature type="chain" id="PRO_5033019754" description="Secreted protein" evidence="2">
    <location>
        <begin position="25"/>
        <end position="126"/>
    </location>
</feature>
<keyword evidence="2" id="KW-0732">Signal</keyword>
<feature type="region of interest" description="Disordered" evidence="1">
    <location>
        <begin position="103"/>
        <end position="126"/>
    </location>
</feature>
<feature type="compositionally biased region" description="Basic residues" evidence="1">
    <location>
        <begin position="117"/>
        <end position="126"/>
    </location>
</feature>
<feature type="compositionally biased region" description="Polar residues" evidence="1">
    <location>
        <begin position="77"/>
        <end position="88"/>
    </location>
</feature>
<proteinExistence type="predicted"/>
<evidence type="ECO:0000313" key="4">
    <source>
        <dbReference type="Proteomes" id="UP000604046"/>
    </source>
</evidence>
<feature type="compositionally biased region" description="Basic and acidic residues" evidence="1">
    <location>
        <begin position="103"/>
        <end position="116"/>
    </location>
</feature>
<protein>
    <recommendedName>
        <fullName evidence="5">Secreted protein</fullName>
    </recommendedName>
</protein>
<gene>
    <name evidence="3" type="ORF">SNAT2548_LOCUS24399</name>
</gene>
<comment type="caution">
    <text evidence="3">The sequence shown here is derived from an EMBL/GenBank/DDBJ whole genome shotgun (WGS) entry which is preliminary data.</text>
</comment>